<comment type="function">
    <text evidence="2">Functions in two distinct reactions of the de novo folate biosynthetic pathway. Catalyzes the addition of a glutamate residue to dihydropteroate (7,8-dihydropteroate or H2Pte) to form dihydrofolate (7,8-dihydrofolate monoglutamate or H2Pte-Glu). Also catalyzes successive additions of L-glutamate to tetrahydrofolate or 10-formyltetrahydrofolate or 5,10-methylenetetrahydrofolate, leading to folylpolyglutamate derivatives.</text>
</comment>
<evidence type="ECO:0000256" key="19">
    <source>
        <dbReference type="ARBA" id="ARBA00047808"/>
    </source>
</evidence>
<evidence type="ECO:0000256" key="17">
    <source>
        <dbReference type="ARBA" id="ARBA00032510"/>
    </source>
</evidence>
<evidence type="ECO:0000256" key="4">
    <source>
        <dbReference type="ARBA" id="ARBA00005150"/>
    </source>
</evidence>
<evidence type="ECO:0000256" key="22">
    <source>
        <dbReference type="PIRNR" id="PIRNR001563"/>
    </source>
</evidence>
<accession>A0A369A886</accession>
<evidence type="ECO:0000256" key="15">
    <source>
        <dbReference type="ARBA" id="ARBA00030048"/>
    </source>
</evidence>
<evidence type="ECO:0000256" key="18">
    <source>
        <dbReference type="ARBA" id="ARBA00047493"/>
    </source>
</evidence>
<dbReference type="EC" id="6.3.2.12" evidence="6"/>
<evidence type="ECO:0000313" key="25">
    <source>
        <dbReference type="EMBL" id="RCX05580.1"/>
    </source>
</evidence>
<dbReference type="GO" id="GO:0005524">
    <property type="term" value="F:ATP binding"/>
    <property type="evidence" value="ECO:0007669"/>
    <property type="project" value="UniProtKB-KW"/>
</dbReference>
<feature type="domain" description="Mur ligase C-terminal" evidence="23">
    <location>
        <begin position="284"/>
        <end position="401"/>
    </location>
</feature>
<dbReference type="InterPro" id="IPR018109">
    <property type="entry name" value="Folylpolyglutamate_synth_CS"/>
</dbReference>
<dbReference type="InterPro" id="IPR004101">
    <property type="entry name" value="Mur_ligase_C"/>
</dbReference>
<evidence type="ECO:0000256" key="9">
    <source>
        <dbReference type="ARBA" id="ARBA00022598"/>
    </source>
</evidence>
<keyword evidence="11 22" id="KW-0547">Nucleotide-binding</keyword>
<evidence type="ECO:0000256" key="14">
    <source>
        <dbReference type="ARBA" id="ARBA00022909"/>
    </source>
</evidence>
<dbReference type="SUPFAM" id="SSF53623">
    <property type="entry name" value="MurD-like peptide ligases, catalytic domain"/>
    <property type="match status" value="1"/>
</dbReference>
<evidence type="ECO:0000256" key="2">
    <source>
        <dbReference type="ARBA" id="ARBA00002714"/>
    </source>
</evidence>
<evidence type="ECO:0000256" key="13">
    <source>
        <dbReference type="ARBA" id="ARBA00022842"/>
    </source>
</evidence>
<dbReference type="InterPro" id="IPR036565">
    <property type="entry name" value="Mur-like_cat_sf"/>
</dbReference>
<dbReference type="GO" id="GO:0004326">
    <property type="term" value="F:tetrahydrofolylpolyglutamate synthase activity"/>
    <property type="evidence" value="ECO:0007669"/>
    <property type="project" value="UniProtKB-EC"/>
</dbReference>
<comment type="cofactor">
    <cofactor evidence="1">
        <name>Mg(2+)</name>
        <dbReference type="ChEBI" id="CHEBI:18420"/>
    </cofactor>
</comment>
<comment type="similarity">
    <text evidence="5 22">Belongs to the folylpolyglutamate synthase family.</text>
</comment>
<evidence type="ECO:0000256" key="5">
    <source>
        <dbReference type="ARBA" id="ARBA00008276"/>
    </source>
</evidence>
<comment type="pathway">
    <text evidence="3">Cofactor biosynthesis; tetrahydrofolate biosynthesis; 7,8-dihydrofolate from 2-amino-4-hydroxy-6-hydroxymethyl-7,8-dihydropteridine diphosphate and 4-aminobenzoate: step 2/2.</text>
</comment>
<keyword evidence="13" id="KW-0460">Magnesium</keyword>
<dbReference type="Proteomes" id="UP000253517">
    <property type="component" value="Unassembled WGS sequence"/>
</dbReference>
<dbReference type="GO" id="GO:0008841">
    <property type="term" value="F:dihydrofolate synthase activity"/>
    <property type="evidence" value="ECO:0007669"/>
    <property type="project" value="UniProtKB-EC"/>
</dbReference>
<dbReference type="InterPro" id="IPR036615">
    <property type="entry name" value="Mur_ligase_C_dom_sf"/>
</dbReference>
<dbReference type="PROSITE" id="PS01012">
    <property type="entry name" value="FOLYLPOLYGLU_SYNT_2"/>
    <property type="match status" value="1"/>
</dbReference>
<proteinExistence type="inferred from homology"/>
<dbReference type="NCBIfam" id="TIGR01499">
    <property type="entry name" value="folC"/>
    <property type="match status" value="1"/>
</dbReference>
<evidence type="ECO:0000256" key="21">
    <source>
        <dbReference type="ARBA" id="ARBA00049161"/>
    </source>
</evidence>
<evidence type="ECO:0000256" key="8">
    <source>
        <dbReference type="ARBA" id="ARBA00019357"/>
    </source>
</evidence>
<dbReference type="Gene3D" id="3.90.190.20">
    <property type="entry name" value="Mur ligase, C-terminal domain"/>
    <property type="match status" value="1"/>
</dbReference>
<dbReference type="SUPFAM" id="SSF53244">
    <property type="entry name" value="MurD-like peptide ligases, peptide-binding domain"/>
    <property type="match status" value="1"/>
</dbReference>
<evidence type="ECO:0000259" key="23">
    <source>
        <dbReference type="Pfam" id="PF02875"/>
    </source>
</evidence>
<comment type="pathway">
    <text evidence="4">Cofactor biosynthesis; tetrahydrofolylpolyglutamate biosynthesis.</text>
</comment>
<gene>
    <name evidence="25" type="ORF">DES35_101867</name>
</gene>
<name>A0A369A886_9FLAO</name>
<evidence type="ECO:0000256" key="3">
    <source>
        <dbReference type="ARBA" id="ARBA00004799"/>
    </source>
</evidence>
<sequence length="415" mass="46510">MNVLNDYESALSWLMSQLPFFQRQGHTAYKPGLERSLALMNWLGHPEKKFKSIHVGGTNGKGSTSHLIAAALQTKGLKTGLYTSPHLYDFRERIRINGQKISKEYVVDFVNKFRSEALLVEPSFFELTMAMAFSWFADERVDIAVIEVGMGGRLDSTNVITPMVSVITNIGWDHMQFLGDTLPKIAQEKAGIIKPNTSVVIGERQAEVEEVFISAARSKGSNLIFASEEFKELEIECGLQGTYQRKNVKTAYAALQLLPDKIRPNESEIREAFRNVKKLTEIRGRWEILQDAPLVIADTAHNYNGIAMVMNQLKEVRKGLLFMVWGMVSDKDAVKIFSLLPGDALYLLCKPDVPRAMPIKQLEIVADKFNLNYESYDHVIAAYTRALELAGKSDTIFIGGSTFVVGDLLKHLDNG</sequence>
<keyword evidence="14" id="KW-0289">Folate biosynthesis</keyword>
<comment type="caution">
    <text evidence="25">The sequence shown here is derived from an EMBL/GenBank/DDBJ whole genome shotgun (WGS) entry which is preliminary data.</text>
</comment>
<reference evidence="25 26" key="1">
    <citation type="submission" date="2018-07" db="EMBL/GenBank/DDBJ databases">
        <title>Genomic Encyclopedia of Type Strains, Phase IV (KMG-IV): sequencing the most valuable type-strain genomes for metagenomic binning, comparative biology and taxonomic classification.</title>
        <authorList>
            <person name="Goeker M."/>
        </authorList>
    </citation>
    <scope>NUCLEOTIDE SEQUENCE [LARGE SCALE GENOMIC DNA]</scope>
    <source>
        <strain evidence="25 26">DSM 21410</strain>
    </source>
</reference>
<evidence type="ECO:0000256" key="20">
    <source>
        <dbReference type="ARBA" id="ARBA00049035"/>
    </source>
</evidence>
<evidence type="ECO:0000256" key="16">
    <source>
        <dbReference type="ARBA" id="ARBA00030592"/>
    </source>
</evidence>
<dbReference type="Gene3D" id="3.40.1190.10">
    <property type="entry name" value="Mur-like, catalytic domain"/>
    <property type="match status" value="1"/>
</dbReference>
<comment type="catalytic activity">
    <reaction evidence="21">
        <text>7,8-dihydropteroate + L-glutamate + ATP = 7,8-dihydrofolate + ADP + phosphate + H(+)</text>
        <dbReference type="Rhea" id="RHEA:23584"/>
        <dbReference type="ChEBI" id="CHEBI:15378"/>
        <dbReference type="ChEBI" id="CHEBI:17839"/>
        <dbReference type="ChEBI" id="CHEBI:29985"/>
        <dbReference type="ChEBI" id="CHEBI:30616"/>
        <dbReference type="ChEBI" id="CHEBI:43474"/>
        <dbReference type="ChEBI" id="CHEBI:57451"/>
        <dbReference type="ChEBI" id="CHEBI:456216"/>
        <dbReference type="EC" id="6.3.2.12"/>
    </reaction>
</comment>
<dbReference type="Pfam" id="PF08245">
    <property type="entry name" value="Mur_ligase_M"/>
    <property type="match status" value="1"/>
</dbReference>
<evidence type="ECO:0000256" key="10">
    <source>
        <dbReference type="ARBA" id="ARBA00022723"/>
    </source>
</evidence>
<dbReference type="FunFam" id="3.40.1190.10:FF:000011">
    <property type="entry name" value="Folylpolyglutamate synthase/dihydrofolate synthase"/>
    <property type="match status" value="1"/>
</dbReference>
<dbReference type="PANTHER" id="PTHR11136:SF0">
    <property type="entry name" value="DIHYDROFOLATE SYNTHETASE-RELATED"/>
    <property type="match status" value="1"/>
</dbReference>
<dbReference type="Pfam" id="PF02875">
    <property type="entry name" value="Mur_ligase_C"/>
    <property type="match status" value="1"/>
</dbReference>
<dbReference type="EMBL" id="QPJS01000001">
    <property type="protein sequence ID" value="RCX05580.1"/>
    <property type="molecule type" value="Genomic_DNA"/>
</dbReference>
<dbReference type="GO" id="GO:0046872">
    <property type="term" value="F:metal ion binding"/>
    <property type="evidence" value="ECO:0007669"/>
    <property type="project" value="UniProtKB-KW"/>
</dbReference>
<evidence type="ECO:0000259" key="24">
    <source>
        <dbReference type="Pfam" id="PF08245"/>
    </source>
</evidence>
<evidence type="ECO:0000256" key="7">
    <source>
        <dbReference type="ARBA" id="ARBA00013025"/>
    </source>
</evidence>
<keyword evidence="10" id="KW-0479">Metal-binding</keyword>
<dbReference type="GO" id="GO:0005737">
    <property type="term" value="C:cytoplasm"/>
    <property type="evidence" value="ECO:0007669"/>
    <property type="project" value="TreeGrafter"/>
</dbReference>
<comment type="catalytic activity">
    <reaction evidence="19">
        <text>10-formyltetrahydrofolyl-(gamma-L-Glu)(n) + L-glutamate + ATP = 10-formyltetrahydrofolyl-(gamma-L-Glu)(n+1) + ADP + phosphate + H(+)</text>
        <dbReference type="Rhea" id="RHEA:51904"/>
        <dbReference type="Rhea" id="RHEA-COMP:13088"/>
        <dbReference type="Rhea" id="RHEA-COMP:14300"/>
        <dbReference type="ChEBI" id="CHEBI:15378"/>
        <dbReference type="ChEBI" id="CHEBI:29985"/>
        <dbReference type="ChEBI" id="CHEBI:30616"/>
        <dbReference type="ChEBI" id="CHEBI:43474"/>
        <dbReference type="ChEBI" id="CHEBI:134413"/>
        <dbReference type="ChEBI" id="CHEBI:456216"/>
        <dbReference type="EC" id="6.3.2.17"/>
    </reaction>
</comment>
<dbReference type="InterPro" id="IPR001645">
    <property type="entry name" value="Folylpolyglutamate_synth"/>
</dbReference>
<comment type="catalytic activity">
    <reaction evidence="20">
        <text>(6R)-5,10-methylenetetrahydrofolyl-(gamma-L-Glu)(n) + L-glutamate + ATP = (6R)-5,10-methylenetetrahydrofolyl-(gamma-L-Glu)(n+1) + ADP + phosphate + H(+)</text>
        <dbReference type="Rhea" id="RHEA:51912"/>
        <dbReference type="Rhea" id="RHEA-COMP:13257"/>
        <dbReference type="Rhea" id="RHEA-COMP:13258"/>
        <dbReference type="ChEBI" id="CHEBI:15378"/>
        <dbReference type="ChEBI" id="CHEBI:29985"/>
        <dbReference type="ChEBI" id="CHEBI:30616"/>
        <dbReference type="ChEBI" id="CHEBI:43474"/>
        <dbReference type="ChEBI" id="CHEBI:136572"/>
        <dbReference type="ChEBI" id="CHEBI:456216"/>
        <dbReference type="EC" id="6.3.2.17"/>
    </reaction>
</comment>
<dbReference type="GO" id="GO:0046656">
    <property type="term" value="P:folic acid biosynthetic process"/>
    <property type="evidence" value="ECO:0007669"/>
    <property type="project" value="UniProtKB-KW"/>
</dbReference>
<organism evidence="25 26">
    <name type="scientific">Schleiferia thermophila</name>
    <dbReference type="NCBI Taxonomy" id="884107"/>
    <lineage>
        <taxon>Bacteria</taxon>
        <taxon>Pseudomonadati</taxon>
        <taxon>Bacteroidota</taxon>
        <taxon>Flavobacteriia</taxon>
        <taxon>Flavobacteriales</taxon>
        <taxon>Schleiferiaceae</taxon>
        <taxon>Schleiferia</taxon>
    </lineage>
</organism>
<evidence type="ECO:0000256" key="1">
    <source>
        <dbReference type="ARBA" id="ARBA00001946"/>
    </source>
</evidence>
<protein>
    <recommendedName>
        <fullName evidence="8">Dihydrofolate synthase/folylpolyglutamate synthase</fullName>
        <ecNumber evidence="6">6.3.2.12</ecNumber>
        <ecNumber evidence="7">6.3.2.17</ecNumber>
    </recommendedName>
    <alternativeName>
        <fullName evidence="17">Folylpoly-gamma-glutamate synthetase-dihydrofolate synthetase</fullName>
    </alternativeName>
    <alternativeName>
        <fullName evidence="15">Folylpolyglutamate synthetase</fullName>
    </alternativeName>
    <alternativeName>
        <fullName evidence="16">Tetrahydrofolylpolyglutamate synthase</fullName>
    </alternativeName>
</protein>
<evidence type="ECO:0000256" key="11">
    <source>
        <dbReference type="ARBA" id="ARBA00022741"/>
    </source>
</evidence>
<evidence type="ECO:0000256" key="6">
    <source>
        <dbReference type="ARBA" id="ARBA00013023"/>
    </source>
</evidence>
<dbReference type="EC" id="6.3.2.17" evidence="7"/>
<evidence type="ECO:0000256" key="12">
    <source>
        <dbReference type="ARBA" id="ARBA00022840"/>
    </source>
</evidence>
<keyword evidence="12 22" id="KW-0067">ATP-binding</keyword>
<dbReference type="AlphaFoldDB" id="A0A369A886"/>
<dbReference type="PIRSF" id="PIRSF001563">
    <property type="entry name" value="Folylpolyglu_synth"/>
    <property type="match status" value="1"/>
</dbReference>
<evidence type="ECO:0000313" key="26">
    <source>
        <dbReference type="Proteomes" id="UP000253517"/>
    </source>
</evidence>
<comment type="catalytic activity">
    <reaction evidence="18">
        <text>(6S)-5,6,7,8-tetrahydrofolyl-(gamma-L-Glu)(n) + L-glutamate + ATP = (6S)-5,6,7,8-tetrahydrofolyl-(gamma-L-Glu)(n+1) + ADP + phosphate + H(+)</text>
        <dbReference type="Rhea" id="RHEA:10580"/>
        <dbReference type="Rhea" id="RHEA-COMP:14738"/>
        <dbReference type="Rhea" id="RHEA-COMP:14740"/>
        <dbReference type="ChEBI" id="CHEBI:15378"/>
        <dbReference type="ChEBI" id="CHEBI:29985"/>
        <dbReference type="ChEBI" id="CHEBI:30616"/>
        <dbReference type="ChEBI" id="CHEBI:43474"/>
        <dbReference type="ChEBI" id="CHEBI:141005"/>
        <dbReference type="ChEBI" id="CHEBI:456216"/>
        <dbReference type="EC" id="6.3.2.17"/>
    </reaction>
</comment>
<dbReference type="PANTHER" id="PTHR11136">
    <property type="entry name" value="FOLYLPOLYGLUTAMATE SYNTHASE-RELATED"/>
    <property type="match status" value="1"/>
</dbReference>
<keyword evidence="26" id="KW-1185">Reference proteome</keyword>
<keyword evidence="9 22" id="KW-0436">Ligase</keyword>
<feature type="domain" description="Mur ligase central" evidence="24">
    <location>
        <begin position="55"/>
        <end position="232"/>
    </location>
</feature>
<dbReference type="InterPro" id="IPR013221">
    <property type="entry name" value="Mur_ligase_cen"/>
</dbReference>